<dbReference type="WBParaSite" id="nRc.2.0.1.t07204-RA">
    <property type="protein sequence ID" value="nRc.2.0.1.t07204-RA"/>
    <property type="gene ID" value="nRc.2.0.1.g07204"/>
</dbReference>
<dbReference type="Proteomes" id="UP000887565">
    <property type="component" value="Unplaced"/>
</dbReference>
<sequence>MFISSFHAYPPKGTLKTKARIDNIYRRNQWTIKSSFFNCEIRNDNRSSNAKNKIKGTTYS</sequence>
<dbReference type="AlphaFoldDB" id="A0A915I0H7"/>
<protein>
    <submittedName>
        <fullName evidence="2">Uncharacterized protein</fullName>
    </submittedName>
</protein>
<keyword evidence="1" id="KW-1185">Reference proteome</keyword>
<evidence type="ECO:0000313" key="1">
    <source>
        <dbReference type="Proteomes" id="UP000887565"/>
    </source>
</evidence>
<evidence type="ECO:0000313" key="2">
    <source>
        <dbReference type="WBParaSite" id="nRc.2.0.1.t07204-RA"/>
    </source>
</evidence>
<proteinExistence type="predicted"/>
<accession>A0A915I0H7</accession>
<organism evidence="1 2">
    <name type="scientific">Romanomermis culicivorax</name>
    <name type="common">Nematode worm</name>
    <dbReference type="NCBI Taxonomy" id="13658"/>
    <lineage>
        <taxon>Eukaryota</taxon>
        <taxon>Metazoa</taxon>
        <taxon>Ecdysozoa</taxon>
        <taxon>Nematoda</taxon>
        <taxon>Enoplea</taxon>
        <taxon>Dorylaimia</taxon>
        <taxon>Mermithida</taxon>
        <taxon>Mermithoidea</taxon>
        <taxon>Mermithidae</taxon>
        <taxon>Romanomermis</taxon>
    </lineage>
</organism>
<name>A0A915I0H7_ROMCU</name>
<reference evidence="2" key="1">
    <citation type="submission" date="2022-11" db="UniProtKB">
        <authorList>
            <consortium name="WormBaseParasite"/>
        </authorList>
    </citation>
    <scope>IDENTIFICATION</scope>
</reference>